<evidence type="ECO:0000313" key="8">
    <source>
        <dbReference type="Proteomes" id="UP000439903"/>
    </source>
</evidence>
<keyword evidence="6" id="KW-0820">tRNA-binding</keyword>
<accession>A0A8H4EUA4</accession>
<dbReference type="EC" id="3.1.1.96" evidence="2 6"/>
<dbReference type="PANTHER" id="PTHR10472">
    <property type="entry name" value="D-TYROSYL-TRNA TYR DEACYLASE"/>
    <property type="match status" value="1"/>
</dbReference>
<protein>
    <recommendedName>
        <fullName evidence="3 6">D-aminoacyl-tRNA deacylase</fullName>
        <ecNumber evidence="2 6">3.1.1.96</ecNumber>
    </recommendedName>
</protein>
<comment type="subcellular location">
    <subcellularLocation>
        <location evidence="6">Cytoplasm</location>
    </subcellularLocation>
</comment>
<dbReference type="PANTHER" id="PTHR10472:SF5">
    <property type="entry name" value="D-AMINOACYL-TRNA DEACYLASE 1"/>
    <property type="match status" value="1"/>
</dbReference>
<keyword evidence="6" id="KW-0963">Cytoplasm</keyword>
<dbReference type="AlphaFoldDB" id="A0A8H4EUA4"/>
<dbReference type="FunFam" id="3.50.80.10:FF:000001">
    <property type="entry name" value="D-aminoacyl-tRNA deacylase"/>
    <property type="match status" value="1"/>
</dbReference>
<evidence type="ECO:0000256" key="6">
    <source>
        <dbReference type="RuleBase" id="RU003470"/>
    </source>
</evidence>
<dbReference type="InterPro" id="IPR023509">
    <property type="entry name" value="DTD-like_sf"/>
</dbReference>
<dbReference type="Pfam" id="PF02580">
    <property type="entry name" value="Tyr_Deacylase"/>
    <property type="match status" value="1"/>
</dbReference>
<dbReference type="GO" id="GO:0051500">
    <property type="term" value="F:D-tyrosyl-tRNA(Tyr) deacylase activity"/>
    <property type="evidence" value="ECO:0007669"/>
    <property type="project" value="TreeGrafter"/>
</dbReference>
<dbReference type="GO" id="GO:0000049">
    <property type="term" value="F:tRNA binding"/>
    <property type="evidence" value="ECO:0007669"/>
    <property type="project" value="UniProtKB-KW"/>
</dbReference>
<evidence type="ECO:0000313" key="7">
    <source>
        <dbReference type="EMBL" id="KAF0555088.1"/>
    </source>
</evidence>
<dbReference type="Proteomes" id="UP000439903">
    <property type="component" value="Unassembled WGS sequence"/>
</dbReference>
<keyword evidence="6" id="KW-0694">RNA-binding</keyword>
<dbReference type="Gene3D" id="3.50.80.10">
    <property type="entry name" value="D-tyrosyl-tRNA(Tyr) deacylase"/>
    <property type="match status" value="1"/>
</dbReference>
<organism evidence="7 8">
    <name type="scientific">Gigaspora margarita</name>
    <dbReference type="NCBI Taxonomy" id="4874"/>
    <lineage>
        <taxon>Eukaryota</taxon>
        <taxon>Fungi</taxon>
        <taxon>Fungi incertae sedis</taxon>
        <taxon>Mucoromycota</taxon>
        <taxon>Glomeromycotina</taxon>
        <taxon>Glomeromycetes</taxon>
        <taxon>Diversisporales</taxon>
        <taxon>Gigasporaceae</taxon>
        <taxon>Gigaspora</taxon>
    </lineage>
</organism>
<evidence type="ECO:0000256" key="3">
    <source>
        <dbReference type="ARBA" id="ARBA00020007"/>
    </source>
</evidence>
<dbReference type="CDD" id="cd00563">
    <property type="entry name" value="Dtyr_deacylase"/>
    <property type="match status" value="1"/>
</dbReference>
<name>A0A8H4EUA4_GIGMA</name>
<comment type="catalytic activity">
    <reaction evidence="5">
        <text>a D-aminoacyl-tRNA + H2O = a tRNA + a D-alpha-amino acid + H(+)</text>
        <dbReference type="Rhea" id="RHEA:13953"/>
        <dbReference type="Rhea" id="RHEA-COMP:10123"/>
        <dbReference type="Rhea" id="RHEA-COMP:10124"/>
        <dbReference type="ChEBI" id="CHEBI:15377"/>
        <dbReference type="ChEBI" id="CHEBI:15378"/>
        <dbReference type="ChEBI" id="CHEBI:59871"/>
        <dbReference type="ChEBI" id="CHEBI:78442"/>
        <dbReference type="ChEBI" id="CHEBI:79333"/>
        <dbReference type="EC" id="3.1.1.96"/>
    </reaction>
</comment>
<dbReference type="SUPFAM" id="SSF69500">
    <property type="entry name" value="DTD-like"/>
    <property type="match status" value="1"/>
</dbReference>
<dbReference type="GO" id="GO:0005737">
    <property type="term" value="C:cytoplasm"/>
    <property type="evidence" value="ECO:0007669"/>
    <property type="project" value="UniProtKB-SubCell"/>
</dbReference>
<comment type="catalytic activity">
    <reaction evidence="4">
        <text>glycyl-tRNA(Ala) + H2O = tRNA(Ala) + glycine + H(+)</text>
        <dbReference type="Rhea" id="RHEA:53744"/>
        <dbReference type="Rhea" id="RHEA-COMP:9657"/>
        <dbReference type="Rhea" id="RHEA-COMP:13640"/>
        <dbReference type="ChEBI" id="CHEBI:15377"/>
        <dbReference type="ChEBI" id="CHEBI:15378"/>
        <dbReference type="ChEBI" id="CHEBI:57305"/>
        <dbReference type="ChEBI" id="CHEBI:78442"/>
        <dbReference type="ChEBI" id="CHEBI:78522"/>
        <dbReference type="EC" id="3.1.1.96"/>
    </reaction>
</comment>
<reference evidence="7 8" key="1">
    <citation type="journal article" date="2019" name="Environ. Microbiol.">
        <title>At the nexus of three kingdoms: the genome of the mycorrhizal fungus Gigaspora margarita provides insights into plant, endobacterial and fungal interactions.</title>
        <authorList>
            <person name="Venice F."/>
            <person name="Ghignone S."/>
            <person name="Salvioli di Fossalunga A."/>
            <person name="Amselem J."/>
            <person name="Novero M."/>
            <person name="Xianan X."/>
            <person name="Sedzielewska Toro K."/>
            <person name="Morin E."/>
            <person name="Lipzen A."/>
            <person name="Grigoriev I.V."/>
            <person name="Henrissat B."/>
            <person name="Martin F.M."/>
            <person name="Bonfante P."/>
        </authorList>
    </citation>
    <scope>NUCLEOTIDE SEQUENCE [LARGE SCALE GENOMIC DNA]</scope>
    <source>
        <strain evidence="7 8">BEG34</strain>
    </source>
</reference>
<keyword evidence="6" id="KW-0378">Hydrolase</keyword>
<dbReference type="InterPro" id="IPR003732">
    <property type="entry name" value="Daa-tRNA_deacyls_DTD"/>
</dbReference>
<comment type="similarity">
    <text evidence="1 6">Belongs to the DTD family.</text>
</comment>
<dbReference type="NCBIfam" id="TIGR00256">
    <property type="entry name" value="D-aminoacyl-tRNA deacylase"/>
    <property type="match status" value="1"/>
</dbReference>
<gene>
    <name evidence="7" type="ORF">F8M41_018126</name>
</gene>
<keyword evidence="8" id="KW-1185">Reference proteome</keyword>
<sequence>MRAVLQRVLNASVTINNVQVSSINRGLCVLLGIATDDTEDDLEYIIKKILNVRVFEDETGKKMWARNVKDMGLEILCVSQFTLYGDVTKGKKPDFHCSMKAEFSKEMYTNFISRMKQEYFEDRIKDGVFGAMMNVSLVNEGPVTLELDSRKFIYTEKKVSSSKSKNKDIKEIITSNKTV</sequence>
<proteinExistence type="inferred from homology"/>
<evidence type="ECO:0000256" key="5">
    <source>
        <dbReference type="ARBA" id="ARBA00048018"/>
    </source>
</evidence>
<dbReference type="EMBL" id="WTPW01000044">
    <property type="protein sequence ID" value="KAF0555088.1"/>
    <property type="molecule type" value="Genomic_DNA"/>
</dbReference>
<comment type="caution">
    <text evidence="7">The sequence shown here is derived from an EMBL/GenBank/DDBJ whole genome shotgun (WGS) entry which is preliminary data.</text>
</comment>
<evidence type="ECO:0000256" key="4">
    <source>
        <dbReference type="ARBA" id="ARBA00047676"/>
    </source>
</evidence>
<dbReference type="OrthoDB" id="275783at2759"/>
<evidence type="ECO:0000256" key="1">
    <source>
        <dbReference type="ARBA" id="ARBA00009673"/>
    </source>
</evidence>
<evidence type="ECO:0000256" key="2">
    <source>
        <dbReference type="ARBA" id="ARBA00013056"/>
    </source>
</evidence>
<dbReference type="HAMAP" id="MF_00518">
    <property type="entry name" value="Deacylase_Dtd"/>
    <property type="match status" value="1"/>
</dbReference>